<accession>A0A0I9WQ42</accession>
<gene>
    <name evidence="7" type="ORF">B5E88_06680</name>
    <name evidence="6" type="ORF">U1294_08225</name>
</gene>
<proteinExistence type="inferred from homology"/>
<keyword evidence="5" id="KW-0119">Carbohydrate metabolism</keyword>
<dbReference type="Gene3D" id="3.20.20.70">
    <property type="entry name" value="Aldolase class I"/>
    <property type="match status" value="1"/>
</dbReference>
<evidence type="ECO:0000313" key="8">
    <source>
        <dbReference type="Proteomes" id="UP000196074"/>
    </source>
</evidence>
<reference evidence="7" key="2">
    <citation type="journal article" date="2018" name="BMC Genomics">
        <title>Whole genome sequencing and function prediction of 133 gut anaerobes isolated from chicken caecum in pure cultures.</title>
        <authorList>
            <person name="Medvecky M."/>
            <person name="Cejkova D."/>
            <person name="Polansky O."/>
            <person name="Karasova D."/>
            <person name="Kubasova T."/>
            <person name="Cizek A."/>
            <person name="Rychlik I."/>
        </authorList>
    </citation>
    <scope>NUCLEOTIDE SEQUENCE</scope>
    <source>
        <strain evidence="7">An144</strain>
    </source>
</reference>
<evidence type="ECO:0000256" key="5">
    <source>
        <dbReference type="ARBA" id="ARBA00023277"/>
    </source>
</evidence>
<dbReference type="AlphaFoldDB" id="A0A0I9WQ42"/>
<dbReference type="CDD" id="cd00452">
    <property type="entry name" value="KDPG_aldolase"/>
    <property type="match status" value="1"/>
</dbReference>
<dbReference type="Pfam" id="PF01081">
    <property type="entry name" value="Aldolase"/>
    <property type="match status" value="1"/>
</dbReference>
<organism evidence="7 8">
    <name type="scientific">Enterococcus cecorum</name>
    <dbReference type="NCBI Taxonomy" id="44008"/>
    <lineage>
        <taxon>Bacteria</taxon>
        <taxon>Bacillati</taxon>
        <taxon>Bacillota</taxon>
        <taxon>Bacilli</taxon>
        <taxon>Lactobacillales</taxon>
        <taxon>Enterococcaceae</taxon>
        <taxon>Enterococcus</taxon>
    </lineage>
</organism>
<evidence type="ECO:0000313" key="7">
    <source>
        <dbReference type="EMBL" id="OUQ10230.1"/>
    </source>
</evidence>
<dbReference type="SUPFAM" id="SSF51569">
    <property type="entry name" value="Aldolase"/>
    <property type="match status" value="1"/>
</dbReference>
<dbReference type="InterPro" id="IPR013785">
    <property type="entry name" value="Aldolase_TIM"/>
</dbReference>
<keyword evidence="4" id="KW-0456">Lyase</keyword>
<protein>
    <submittedName>
        <fullName evidence="7">2-dehydro-3-deoxyphosphogluconate aldolase</fullName>
    </submittedName>
    <submittedName>
        <fullName evidence="6">Bifunctional 4-hydroxy-2-oxoglutarate aldolase/2-dehydro-3-deoxy-phosphogluconate aldolase</fullName>
    </submittedName>
</protein>
<evidence type="ECO:0000256" key="2">
    <source>
        <dbReference type="ARBA" id="ARBA00006906"/>
    </source>
</evidence>
<evidence type="ECO:0000256" key="3">
    <source>
        <dbReference type="ARBA" id="ARBA00011233"/>
    </source>
</evidence>
<reference evidence="6" key="3">
    <citation type="submission" date="2023-12" db="EMBL/GenBank/DDBJ databases">
        <title>Molecular genomic analyses of Enterococcus cecorum from sepsis oubreaks in broilers.</title>
        <authorList>
            <person name="Rhoads D."/>
            <person name="Alrubaye A."/>
        </authorList>
    </citation>
    <scope>NUCLEOTIDE SEQUENCE</scope>
    <source>
        <strain evidence="6">1755</strain>
    </source>
</reference>
<dbReference type="PANTHER" id="PTHR30246">
    <property type="entry name" value="2-KETO-3-DEOXY-6-PHOSPHOGLUCONATE ALDOLASE"/>
    <property type="match status" value="1"/>
</dbReference>
<evidence type="ECO:0000256" key="4">
    <source>
        <dbReference type="ARBA" id="ARBA00023239"/>
    </source>
</evidence>
<evidence type="ECO:0000313" key="6">
    <source>
        <dbReference type="EMBL" id="MDZ5598213.1"/>
    </source>
</evidence>
<dbReference type="PANTHER" id="PTHR30246:SF1">
    <property type="entry name" value="2-DEHYDRO-3-DEOXY-6-PHOSPHOGALACTONATE ALDOLASE-RELATED"/>
    <property type="match status" value="1"/>
</dbReference>
<name>A0A0I9WQ42_9ENTE</name>
<dbReference type="GO" id="GO:0016829">
    <property type="term" value="F:lyase activity"/>
    <property type="evidence" value="ECO:0007669"/>
    <property type="project" value="UniProtKB-KW"/>
</dbReference>
<dbReference type="InterPro" id="IPR000887">
    <property type="entry name" value="Aldlse_KDPG_KHG"/>
</dbReference>
<sequence length="207" mass="22825">MNNYPKYTIIMRGYTLEQSDAIIQAMEGLEDKFAVEMTMNTPNCVENIKQLSKKYGNRRIIGAGTVRTLKDAKEAVEAGAKFLLGPHQFTQDIFDYAKKCKVMTVPSAMTPTEINQMLASGADIVKIFPAAVVTPRFFKDVQAPLGKLPLMAVGGISVKNAKQFLDYGASYLGMGSGLFDKSDIENCDINQLSNSLKTFLNTVEEME</sequence>
<comment type="subunit">
    <text evidence="3">Homotrimer.</text>
</comment>
<dbReference type="Proteomes" id="UP001290582">
    <property type="component" value="Unassembled WGS sequence"/>
</dbReference>
<dbReference type="EMBL" id="JAXOGL010000013">
    <property type="protein sequence ID" value="MDZ5598213.1"/>
    <property type="molecule type" value="Genomic_DNA"/>
</dbReference>
<dbReference type="Proteomes" id="UP000196074">
    <property type="component" value="Unassembled WGS sequence"/>
</dbReference>
<comment type="pathway">
    <text evidence="1">Carbohydrate acid metabolism.</text>
</comment>
<dbReference type="RefSeq" id="WP_047334712.1">
    <property type="nucleotide sequence ID" value="NZ_CP010060.1"/>
</dbReference>
<reference evidence="8" key="1">
    <citation type="submission" date="2017-04" db="EMBL/GenBank/DDBJ databases">
        <title>Function of individual gut microbiota members based on whole genome sequencing of pure cultures obtained from chicken caecum.</title>
        <authorList>
            <person name="Medvecky M."/>
            <person name="Cejkova D."/>
            <person name="Polansky O."/>
            <person name="Karasova D."/>
            <person name="Kubasova T."/>
            <person name="Cizek A."/>
            <person name="Rychlik I."/>
        </authorList>
    </citation>
    <scope>NUCLEOTIDE SEQUENCE [LARGE SCALE GENOMIC DNA]</scope>
    <source>
        <strain evidence="8">An144</strain>
    </source>
</reference>
<evidence type="ECO:0000256" key="1">
    <source>
        <dbReference type="ARBA" id="ARBA00004761"/>
    </source>
</evidence>
<comment type="similarity">
    <text evidence="2">Belongs to the KHG/KDPG aldolase family.</text>
</comment>
<dbReference type="EMBL" id="NFLC01000011">
    <property type="protein sequence ID" value="OUQ10230.1"/>
    <property type="molecule type" value="Genomic_DNA"/>
</dbReference>
<comment type="caution">
    <text evidence="7">The sequence shown here is derived from an EMBL/GenBank/DDBJ whole genome shotgun (WGS) entry which is preliminary data.</text>
</comment>